<organism evidence="3 4">
    <name type="scientific">Geodia barretti</name>
    <name type="common">Barrett's horny sponge</name>
    <dbReference type="NCBI Taxonomy" id="519541"/>
    <lineage>
        <taxon>Eukaryota</taxon>
        <taxon>Metazoa</taxon>
        <taxon>Porifera</taxon>
        <taxon>Demospongiae</taxon>
        <taxon>Heteroscleromorpha</taxon>
        <taxon>Tetractinellida</taxon>
        <taxon>Astrophorina</taxon>
        <taxon>Geodiidae</taxon>
        <taxon>Geodia</taxon>
    </lineage>
</organism>
<dbReference type="AlphaFoldDB" id="A0AA35RVU6"/>
<dbReference type="InterPro" id="IPR001478">
    <property type="entry name" value="PDZ"/>
</dbReference>
<feature type="compositionally biased region" description="Low complexity" evidence="1">
    <location>
        <begin position="162"/>
        <end position="176"/>
    </location>
</feature>
<comment type="caution">
    <text evidence="3">The sequence shown here is derived from an EMBL/GenBank/DDBJ whole genome shotgun (WGS) entry which is preliminary data.</text>
</comment>
<proteinExistence type="predicted"/>
<keyword evidence="4" id="KW-1185">Reference proteome</keyword>
<gene>
    <name evidence="3" type="ORF">GBAR_LOCUS11283</name>
</gene>
<dbReference type="InterPro" id="IPR036034">
    <property type="entry name" value="PDZ_sf"/>
</dbReference>
<feature type="region of interest" description="Disordered" evidence="1">
    <location>
        <begin position="228"/>
        <end position="276"/>
    </location>
</feature>
<evidence type="ECO:0000259" key="2">
    <source>
        <dbReference type="PROSITE" id="PS50106"/>
    </source>
</evidence>
<evidence type="ECO:0000256" key="1">
    <source>
        <dbReference type="SAM" id="MobiDB-lite"/>
    </source>
</evidence>
<sequence length="430" mass="46386">MAATEASATAISRENLQRAEAILRSIVADLERPQELDQALTEEERESLGTLQSMLDIVQSPLFTAVVDITEKCKKTIAESESWNEAADVKATAEDVVVAQFKERYRIPSVSRSSSGTPDANNLLDDTTIISPSDNPDPLVGANHDHHHASASALNRDLPQRSPSMSSCDSVSSGGSRRNRGKRTGKGLTLAHLARESVQPHGDGIPLKTLPGSPATVAQEINRDVSLSSLSSCEASSPPPLPPSLPPDDFLFSTTPPSQSPTTDDQGERQDDGEGVQTKDLLFFMRDEESMKDVRSTLSGRWGRNPREVQLLSSPSASSSVGIELCGLSATGVFVLDVTLPSLEDRLQDGDQVLEVNGQSVENMAWFEVKQLILKSFSGAQVPQRESSDGDSHAEEQELERLGGGTCKLLVLYNPAGLGEVKRMETRTRT</sequence>
<name>A0AA35RVU6_GEOBA</name>
<dbReference type="SUPFAM" id="SSF50156">
    <property type="entry name" value="PDZ domain-like"/>
    <property type="match status" value="1"/>
</dbReference>
<dbReference type="SMART" id="SM00228">
    <property type="entry name" value="PDZ"/>
    <property type="match status" value="1"/>
</dbReference>
<dbReference type="CDD" id="cd00136">
    <property type="entry name" value="PDZ_canonical"/>
    <property type="match status" value="1"/>
</dbReference>
<dbReference type="PROSITE" id="PS50106">
    <property type="entry name" value="PDZ"/>
    <property type="match status" value="1"/>
</dbReference>
<evidence type="ECO:0000313" key="4">
    <source>
        <dbReference type="Proteomes" id="UP001174909"/>
    </source>
</evidence>
<dbReference type="EMBL" id="CASHTH010001699">
    <property type="protein sequence ID" value="CAI8018629.1"/>
    <property type="molecule type" value="Genomic_DNA"/>
</dbReference>
<dbReference type="Gene3D" id="2.30.42.10">
    <property type="match status" value="1"/>
</dbReference>
<evidence type="ECO:0000313" key="3">
    <source>
        <dbReference type="EMBL" id="CAI8018629.1"/>
    </source>
</evidence>
<feature type="region of interest" description="Disordered" evidence="1">
    <location>
        <begin position="109"/>
        <end position="185"/>
    </location>
</feature>
<reference evidence="3" key="1">
    <citation type="submission" date="2023-03" db="EMBL/GenBank/DDBJ databases">
        <authorList>
            <person name="Steffen K."/>
            <person name="Cardenas P."/>
        </authorList>
    </citation>
    <scope>NUCLEOTIDE SEQUENCE</scope>
</reference>
<feature type="compositionally biased region" description="Low complexity" evidence="1">
    <location>
        <begin position="253"/>
        <end position="264"/>
    </location>
</feature>
<feature type="compositionally biased region" description="Pro residues" evidence="1">
    <location>
        <begin position="237"/>
        <end position="246"/>
    </location>
</feature>
<dbReference type="Proteomes" id="UP001174909">
    <property type="component" value="Unassembled WGS sequence"/>
</dbReference>
<accession>A0AA35RVU6</accession>
<feature type="compositionally biased region" description="Polar residues" evidence="1">
    <location>
        <begin position="110"/>
        <end position="134"/>
    </location>
</feature>
<dbReference type="Pfam" id="PF00595">
    <property type="entry name" value="PDZ"/>
    <property type="match status" value="1"/>
</dbReference>
<feature type="domain" description="PDZ" evidence="2">
    <location>
        <begin position="308"/>
        <end position="373"/>
    </location>
</feature>
<protein>
    <recommendedName>
        <fullName evidence="2">PDZ domain-containing protein</fullName>
    </recommendedName>
</protein>